<dbReference type="EMBL" id="BTSX01000006">
    <property type="protein sequence ID" value="GMT04356.1"/>
    <property type="molecule type" value="Genomic_DNA"/>
</dbReference>
<organism evidence="2 3">
    <name type="scientific">Pristionchus entomophagus</name>
    <dbReference type="NCBI Taxonomy" id="358040"/>
    <lineage>
        <taxon>Eukaryota</taxon>
        <taxon>Metazoa</taxon>
        <taxon>Ecdysozoa</taxon>
        <taxon>Nematoda</taxon>
        <taxon>Chromadorea</taxon>
        <taxon>Rhabditida</taxon>
        <taxon>Rhabditina</taxon>
        <taxon>Diplogasteromorpha</taxon>
        <taxon>Diplogasteroidea</taxon>
        <taxon>Neodiplogasteridae</taxon>
        <taxon>Pristionchus</taxon>
    </lineage>
</organism>
<name>A0AAV5UD48_9BILA</name>
<feature type="transmembrane region" description="Helical" evidence="1">
    <location>
        <begin position="50"/>
        <end position="71"/>
    </location>
</feature>
<feature type="non-terminal residue" evidence="2">
    <location>
        <position position="1"/>
    </location>
</feature>
<keyword evidence="3" id="KW-1185">Reference proteome</keyword>
<dbReference type="AlphaFoldDB" id="A0AAV5UD48"/>
<comment type="caution">
    <text evidence="2">The sequence shown here is derived from an EMBL/GenBank/DDBJ whole genome shotgun (WGS) entry which is preliminary data.</text>
</comment>
<feature type="transmembrane region" description="Helical" evidence="1">
    <location>
        <begin position="152"/>
        <end position="172"/>
    </location>
</feature>
<evidence type="ECO:0000313" key="3">
    <source>
        <dbReference type="Proteomes" id="UP001432027"/>
    </source>
</evidence>
<dbReference type="Proteomes" id="UP001432027">
    <property type="component" value="Unassembled WGS sequence"/>
</dbReference>
<reference evidence="2" key="1">
    <citation type="submission" date="2023-10" db="EMBL/GenBank/DDBJ databases">
        <title>Genome assembly of Pristionchus species.</title>
        <authorList>
            <person name="Yoshida K."/>
            <person name="Sommer R.J."/>
        </authorList>
    </citation>
    <scope>NUCLEOTIDE SEQUENCE</scope>
    <source>
        <strain evidence="2">RS0144</strain>
    </source>
</reference>
<keyword evidence="1" id="KW-0812">Transmembrane</keyword>
<accession>A0AAV5UD48</accession>
<sequence>SELLSRRLLLPLSLHQRQSRMYVLKFEGTARAPPKTSIIPGVKDDAVARILSILFALDAFGNFLSLVYSWSFFYHRIAYFCMFIVTSLVMCFLASGVVKNQRGHIFIALICQCIIMLWYAFWFVIFVMSWFWDGIGGWSYMCLTGFLCWFWFSWWLIWMLLRVLFLFLLMRIDRQVRGGGMMQAVSTSEPSSA</sequence>
<evidence type="ECO:0008006" key="4">
    <source>
        <dbReference type="Google" id="ProtNLM"/>
    </source>
</evidence>
<evidence type="ECO:0000313" key="2">
    <source>
        <dbReference type="EMBL" id="GMT04356.1"/>
    </source>
</evidence>
<protein>
    <recommendedName>
        <fullName evidence="4">Transmembrane protein</fullName>
    </recommendedName>
</protein>
<keyword evidence="1" id="KW-0472">Membrane</keyword>
<gene>
    <name evidence="2" type="ORF">PENTCL1PPCAC_26530</name>
</gene>
<keyword evidence="1" id="KW-1133">Transmembrane helix</keyword>
<feature type="transmembrane region" description="Helical" evidence="1">
    <location>
        <begin position="77"/>
        <end position="98"/>
    </location>
</feature>
<feature type="transmembrane region" description="Helical" evidence="1">
    <location>
        <begin position="105"/>
        <end position="132"/>
    </location>
</feature>
<proteinExistence type="predicted"/>
<evidence type="ECO:0000256" key="1">
    <source>
        <dbReference type="SAM" id="Phobius"/>
    </source>
</evidence>